<reference evidence="2 3" key="1">
    <citation type="journal article" date="2012" name="New Phytol.">
        <title>Insight into trade-off between wood decay and parasitism from the genome of a fungal forest pathogen.</title>
        <authorList>
            <person name="Olson A."/>
            <person name="Aerts A."/>
            <person name="Asiegbu F."/>
            <person name="Belbahri L."/>
            <person name="Bouzid O."/>
            <person name="Broberg A."/>
            <person name="Canback B."/>
            <person name="Coutinho P.M."/>
            <person name="Cullen D."/>
            <person name="Dalman K."/>
            <person name="Deflorio G."/>
            <person name="van Diepen L.T."/>
            <person name="Dunand C."/>
            <person name="Duplessis S."/>
            <person name="Durling M."/>
            <person name="Gonthier P."/>
            <person name="Grimwood J."/>
            <person name="Fossdal C.G."/>
            <person name="Hansson D."/>
            <person name="Henrissat B."/>
            <person name="Hietala A."/>
            <person name="Himmelstrand K."/>
            <person name="Hoffmeister D."/>
            <person name="Hogberg N."/>
            <person name="James T.Y."/>
            <person name="Karlsson M."/>
            <person name="Kohler A."/>
            <person name="Kues U."/>
            <person name="Lee Y.H."/>
            <person name="Lin Y.C."/>
            <person name="Lind M."/>
            <person name="Lindquist E."/>
            <person name="Lombard V."/>
            <person name="Lucas S."/>
            <person name="Lunden K."/>
            <person name="Morin E."/>
            <person name="Murat C."/>
            <person name="Park J."/>
            <person name="Raffaello T."/>
            <person name="Rouze P."/>
            <person name="Salamov A."/>
            <person name="Schmutz J."/>
            <person name="Solheim H."/>
            <person name="Stahlberg J."/>
            <person name="Velez H."/>
            <person name="de Vries R.P."/>
            <person name="Wiebenga A."/>
            <person name="Woodward S."/>
            <person name="Yakovlev I."/>
            <person name="Garbelotto M."/>
            <person name="Martin F."/>
            <person name="Grigoriev I.V."/>
            <person name="Stenlid J."/>
        </authorList>
    </citation>
    <scope>NUCLEOTIDE SEQUENCE [LARGE SCALE GENOMIC DNA]</scope>
    <source>
        <strain evidence="2 3">TC 32-1</strain>
    </source>
</reference>
<dbReference type="InParanoid" id="W4JSQ9"/>
<protein>
    <submittedName>
        <fullName evidence="2">Uncharacterized protein</fullName>
    </submittedName>
</protein>
<gene>
    <name evidence="2" type="ORF">HETIRDRAFT_412221</name>
</gene>
<name>W4JSQ9_HETIT</name>
<dbReference type="GeneID" id="20673008"/>
<dbReference type="AlphaFoldDB" id="W4JSQ9"/>
<proteinExistence type="predicted"/>
<dbReference type="KEGG" id="hir:HETIRDRAFT_412221"/>
<dbReference type="Proteomes" id="UP000030671">
    <property type="component" value="Unassembled WGS sequence"/>
</dbReference>
<dbReference type="HOGENOM" id="CLU_3050588_0_0_1"/>
<feature type="compositionally biased region" description="Polar residues" evidence="1">
    <location>
        <begin position="45"/>
        <end position="54"/>
    </location>
</feature>
<dbReference type="EMBL" id="KI925465">
    <property type="protein sequence ID" value="ETW75896.1"/>
    <property type="molecule type" value="Genomic_DNA"/>
</dbReference>
<dbReference type="RefSeq" id="XP_009552135.1">
    <property type="nucleotide sequence ID" value="XM_009553840.1"/>
</dbReference>
<organism evidence="2 3">
    <name type="scientific">Heterobasidion irregulare (strain TC 32-1)</name>
    <dbReference type="NCBI Taxonomy" id="747525"/>
    <lineage>
        <taxon>Eukaryota</taxon>
        <taxon>Fungi</taxon>
        <taxon>Dikarya</taxon>
        <taxon>Basidiomycota</taxon>
        <taxon>Agaricomycotina</taxon>
        <taxon>Agaricomycetes</taxon>
        <taxon>Russulales</taxon>
        <taxon>Bondarzewiaceae</taxon>
        <taxon>Heterobasidion</taxon>
        <taxon>Heterobasidion annosum species complex</taxon>
    </lineage>
</organism>
<accession>W4JSQ9</accession>
<evidence type="ECO:0000313" key="3">
    <source>
        <dbReference type="Proteomes" id="UP000030671"/>
    </source>
</evidence>
<feature type="region of interest" description="Disordered" evidence="1">
    <location>
        <begin position="1"/>
        <end position="54"/>
    </location>
</feature>
<evidence type="ECO:0000256" key="1">
    <source>
        <dbReference type="SAM" id="MobiDB-lite"/>
    </source>
</evidence>
<keyword evidence="3" id="KW-1185">Reference proteome</keyword>
<dbReference type="OrthoDB" id="423559at2759"/>
<evidence type="ECO:0000313" key="2">
    <source>
        <dbReference type="EMBL" id="ETW75896.1"/>
    </source>
</evidence>
<sequence length="54" mass="5900">MCNSSHRTNGDRFKSSGMPVPRELRSPIVNDSPVNAGQAAHQIHISRSSKAQQL</sequence>